<gene>
    <name evidence="2" type="ORF">J2Z37_002836</name>
</gene>
<dbReference type="EMBL" id="JAGGKT010000008">
    <property type="protein sequence ID" value="MBP1932825.1"/>
    <property type="molecule type" value="Genomic_DNA"/>
</dbReference>
<feature type="transmembrane region" description="Helical" evidence="1">
    <location>
        <begin position="12"/>
        <end position="31"/>
    </location>
</feature>
<name>A0ABS4GRC4_9BACL</name>
<reference evidence="2 3" key="1">
    <citation type="submission" date="2021-03" db="EMBL/GenBank/DDBJ databases">
        <title>Genomic Encyclopedia of Type Strains, Phase IV (KMG-IV): sequencing the most valuable type-strain genomes for metagenomic binning, comparative biology and taxonomic classification.</title>
        <authorList>
            <person name="Goeker M."/>
        </authorList>
    </citation>
    <scope>NUCLEOTIDE SEQUENCE [LARGE SCALE GENOMIC DNA]</scope>
    <source>
        <strain evidence="2 3">DSM 24738</strain>
    </source>
</reference>
<keyword evidence="1" id="KW-0812">Transmembrane</keyword>
<organism evidence="2 3">
    <name type="scientific">Ammoniphilus resinae</name>
    <dbReference type="NCBI Taxonomy" id="861532"/>
    <lineage>
        <taxon>Bacteria</taxon>
        <taxon>Bacillati</taxon>
        <taxon>Bacillota</taxon>
        <taxon>Bacilli</taxon>
        <taxon>Bacillales</taxon>
        <taxon>Paenibacillaceae</taxon>
        <taxon>Aneurinibacillus group</taxon>
        <taxon>Ammoniphilus</taxon>
    </lineage>
</organism>
<evidence type="ECO:0000313" key="3">
    <source>
        <dbReference type="Proteomes" id="UP001519343"/>
    </source>
</evidence>
<evidence type="ECO:0000256" key="1">
    <source>
        <dbReference type="SAM" id="Phobius"/>
    </source>
</evidence>
<keyword evidence="3" id="KW-1185">Reference proteome</keyword>
<dbReference type="RefSeq" id="WP_209810862.1">
    <property type="nucleotide sequence ID" value="NZ_JAGGKT010000008.1"/>
</dbReference>
<proteinExistence type="predicted"/>
<protein>
    <submittedName>
        <fullName evidence="2">Membrane protein</fullName>
    </submittedName>
</protein>
<accession>A0ABS4GRC4</accession>
<evidence type="ECO:0000313" key="2">
    <source>
        <dbReference type="EMBL" id="MBP1932825.1"/>
    </source>
</evidence>
<dbReference type="Proteomes" id="UP001519343">
    <property type="component" value="Unassembled WGS sequence"/>
</dbReference>
<keyword evidence="1" id="KW-0472">Membrane</keyword>
<sequence length="128" mass="14478">MIREEKGSAAILLIFLAAVIWMTVLWLYPYLSASHQMTQNEWGKLQARMNAEAGLLLAVEKWKENPEIPREMIFELSDGSVKVQCTENGVDGLEFVSEGTSAPSYKDTIFASYDSIAEQWVHWHRGGN</sequence>
<keyword evidence="1" id="KW-1133">Transmembrane helix</keyword>
<comment type="caution">
    <text evidence="2">The sequence shown here is derived from an EMBL/GenBank/DDBJ whole genome shotgun (WGS) entry which is preliminary data.</text>
</comment>